<feature type="transmembrane region" description="Helical" evidence="8">
    <location>
        <begin position="157"/>
        <end position="174"/>
    </location>
</feature>
<feature type="transmembrane region" description="Helical" evidence="8">
    <location>
        <begin position="212"/>
        <end position="241"/>
    </location>
</feature>
<evidence type="ECO:0000256" key="3">
    <source>
        <dbReference type="ARBA" id="ARBA00022676"/>
    </source>
</evidence>
<dbReference type="GO" id="GO:0005886">
    <property type="term" value="C:plasma membrane"/>
    <property type="evidence" value="ECO:0007669"/>
    <property type="project" value="UniProtKB-SubCell"/>
</dbReference>
<keyword evidence="7 8" id="KW-0472">Membrane</keyword>
<protein>
    <submittedName>
        <fullName evidence="11">Glycosyltransferase family 39 protein</fullName>
        <ecNumber evidence="11">2.4.-.-</ecNumber>
    </submittedName>
</protein>
<feature type="transmembrane region" description="Helical" evidence="8">
    <location>
        <begin position="391"/>
        <end position="409"/>
    </location>
</feature>
<sequence length="570" mass="62942">MFTNLLRSFMTSLGLAQTDGRGIAALPRPWRANAWQSIGWTRAASWTLFWTLGLYVLFCYGDVALSNDEPVQHTYGQLLLDFYRSGFEDQFVFGYKNLYLYGGLFDLVAAWLASALDVRGATVWELRHLLSGLFGLFGMVGVWRLGRHVASEKVGVVAALLLALTGAWTGALFTHTKDVPFAAFMTWALYYTVRIAPLLPRVPLGLSVKLGLAIGAAFGMRVGAAFAVMYVLLTVALALVLVATGDLKARAQFALRSVVTLLPAAVACLALTGLCWPWAVMDLDHLAEAARTFSHFSFGMYTVLDGQPLALDQVPGRYLPTYFLVRMPEVVLAGLAALLWWGAAAIRHWRPAAADDRLRALVLFPVVFALAFPLAFAWLKAPPLYNGLRHFLFIVPVAAVLAALGWHLAWRAMLRRPVAPWALVATLCGLCLSQSVLLARLHPYEYVAYNTVFGEGTARAVTQYEGDYWSTSLRELSGQLNEFVRREGKTVREPYQVAVCAEGAQAAAYLSPQFRVTRDWRRADFFLAITQLDCAGALKGDVIGKVDRLGATLSVLKDRRTLPSWLRNPR</sequence>
<feature type="transmembrane region" description="Helical" evidence="8">
    <location>
        <begin position="358"/>
        <end position="379"/>
    </location>
</feature>
<dbReference type="InterPro" id="IPR038731">
    <property type="entry name" value="RgtA/B/C-like"/>
</dbReference>
<comment type="subcellular location">
    <subcellularLocation>
        <location evidence="1">Cell membrane</location>
        <topology evidence="1">Multi-pass membrane protein</topology>
    </subcellularLocation>
</comment>
<reference evidence="11" key="1">
    <citation type="submission" date="2025-08" db="UniProtKB">
        <authorList>
            <consortium name="RefSeq"/>
        </authorList>
    </citation>
    <scope>IDENTIFICATION</scope>
</reference>
<keyword evidence="5 8" id="KW-0812">Transmembrane</keyword>
<proteinExistence type="predicted"/>
<keyword evidence="4" id="KW-0808">Transferase</keyword>
<evidence type="ECO:0000256" key="6">
    <source>
        <dbReference type="ARBA" id="ARBA00022989"/>
    </source>
</evidence>
<evidence type="ECO:0000256" key="7">
    <source>
        <dbReference type="ARBA" id="ARBA00023136"/>
    </source>
</evidence>
<accession>A0A8B6XB63</accession>
<name>A0A8B6XB63_9BURK</name>
<dbReference type="Pfam" id="PF13231">
    <property type="entry name" value="PMT_2"/>
    <property type="match status" value="1"/>
</dbReference>
<evidence type="ECO:0000256" key="2">
    <source>
        <dbReference type="ARBA" id="ARBA00022475"/>
    </source>
</evidence>
<feature type="transmembrane region" description="Helical" evidence="8">
    <location>
        <begin position="128"/>
        <end position="145"/>
    </location>
</feature>
<dbReference type="GO" id="GO:0009103">
    <property type="term" value="P:lipopolysaccharide biosynthetic process"/>
    <property type="evidence" value="ECO:0007669"/>
    <property type="project" value="UniProtKB-ARBA"/>
</dbReference>
<keyword evidence="3" id="KW-0328">Glycosyltransferase</keyword>
<dbReference type="EC" id="2.4.-.-" evidence="11"/>
<feature type="transmembrane region" description="Helical" evidence="8">
    <location>
        <begin position="323"/>
        <end position="346"/>
    </location>
</feature>
<keyword evidence="6 8" id="KW-1133">Transmembrane helix</keyword>
<dbReference type="InterPro" id="IPR050297">
    <property type="entry name" value="LipidA_mod_glycosyltrf_83"/>
</dbReference>
<dbReference type="PANTHER" id="PTHR33908">
    <property type="entry name" value="MANNOSYLTRANSFERASE YKCB-RELATED"/>
    <property type="match status" value="1"/>
</dbReference>
<dbReference type="PANTHER" id="PTHR33908:SF11">
    <property type="entry name" value="MEMBRANE PROTEIN"/>
    <property type="match status" value="1"/>
</dbReference>
<evidence type="ECO:0000313" key="10">
    <source>
        <dbReference type="Proteomes" id="UP000675920"/>
    </source>
</evidence>
<feature type="transmembrane region" description="Helical" evidence="8">
    <location>
        <begin position="253"/>
        <end position="279"/>
    </location>
</feature>
<feature type="transmembrane region" description="Helical" evidence="8">
    <location>
        <begin position="421"/>
        <end position="441"/>
    </location>
</feature>
<evidence type="ECO:0000256" key="1">
    <source>
        <dbReference type="ARBA" id="ARBA00004651"/>
    </source>
</evidence>
<dbReference type="AlphaFoldDB" id="A0A8B6XB63"/>
<organism evidence="10 11">
    <name type="scientific">Derxia gummosa DSM 723</name>
    <dbReference type="NCBI Taxonomy" id="1121388"/>
    <lineage>
        <taxon>Bacteria</taxon>
        <taxon>Pseudomonadati</taxon>
        <taxon>Pseudomonadota</taxon>
        <taxon>Betaproteobacteria</taxon>
        <taxon>Burkholderiales</taxon>
        <taxon>Alcaligenaceae</taxon>
        <taxon>Derxia</taxon>
    </lineage>
</organism>
<keyword evidence="10" id="KW-1185">Reference proteome</keyword>
<dbReference type="GO" id="GO:0016763">
    <property type="term" value="F:pentosyltransferase activity"/>
    <property type="evidence" value="ECO:0007669"/>
    <property type="project" value="TreeGrafter"/>
</dbReference>
<dbReference type="RefSeq" id="WP_084544777.1">
    <property type="nucleotide sequence ID" value="NZ_AXWS01000007.1"/>
</dbReference>
<feature type="domain" description="Glycosyltransferase RgtA/B/C/D-like" evidence="9">
    <location>
        <begin position="108"/>
        <end position="253"/>
    </location>
</feature>
<evidence type="ECO:0000256" key="5">
    <source>
        <dbReference type="ARBA" id="ARBA00022692"/>
    </source>
</evidence>
<feature type="transmembrane region" description="Helical" evidence="8">
    <location>
        <begin position="98"/>
        <end position="116"/>
    </location>
</feature>
<evidence type="ECO:0000259" key="9">
    <source>
        <dbReference type="Pfam" id="PF13231"/>
    </source>
</evidence>
<evidence type="ECO:0000256" key="4">
    <source>
        <dbReference type="ARBA" id="ARBA00022679"/>
    </source>
</evidence>
<keyword evidence="2" id="KW-1003">Cell membrane</keyword>
<evidence type="ECO:0000256" key="8">
    <source>
        <dbReference type="SAM" id="Phobius"/>
    </source>
</evidence>
<evidence type="ECO:0000313" key="11">
    <source>
        <dbReference type="RefSeq" id="WP_084544777.1"/>
    </source>
</evidence>
<dbReference type="Proteomes" id="UP000675920">
    <property type="component" value="Unplaced"/>
</dbReference>